<keyword evidence="1" id="KW-0472">Membrane</keyword>
<keyword evidence="1" id="KW-1133">Transmembrane helix</keyword>
<dbReference type="RefSeq" id="WP_219760601.1">
    <property type="nucleotide sequence ID" value="NZ_JAHYBZ010000001.1"/>
</dbReference>
<evidence type="ECO:0000256" key="1">
    <source>
        <dbReference type="SAM" id="Phobius"/>
    </source>
</evidence>
<feature type="transmembrane region" description="Helical" evidence="1">
    <location>
        <begin position="7"/>
        <end position="27"/>
    </location>
</feature>
<keyword evidence="3" id="KW-1185">Reference proteome</keyword>
<evidence type="ECO:0000313" key="2">
    <source>
        <dbReference type="EMBL" id="MBW6396209.1"/>
    </source>
</evidence>
<proteinExistence type="predicted"/>
<evidence type="ECO:0008006" key="4">
    <source>
        <dbReference type="Google" id="ProtNLM"/>
    </source>
</evidence>
<accession>A0ABS7A1N1</accession>
<keyword evidence="1" id="KW-0812">Transmembrane</keyword>
<feature type="transmembrane region" description="Helical" evidence="1">
    <location>
        <begin position="39"/>
        <end position="60"/>
    </location>
</feature>
<protein>
    <recommendedName>
        <fullName evidence="4">CTP synthetase</fullName>
    </recommendedName>
</protein>
<organism evidence="2 3">
    <name type="scientific">Roseomonas alba</name>
    <dbReference type="NCBI Taxonomy" id="2846776"/>
    <lineage>
        <taxon>Bacteria</taxon>
        <taxon>Pseudomonadati</taxon>
        <taxon>Pseudomonadota</taxon>
        <taxon>Alphaproteobacteria</taxon>
        <taxon>Acetobacterales</taxon>
        <taxon>Roseomonadaceae</taxon>
        <taxon>Roseomonas</taxon>
    </lineage>
</organism>
<name>A0ABS7A1N1_9PROT</name>
<evidence type="ECO:0000313" key="3">
    <source>
        <dbReference type="Proteomes" id="UP001196565"/>
    </source>
</evidence>
<gene>
    <name evidence="2" type="ORF">KPL78_00045</name>
</gene>
<comment type="caution">
    <text evidence="2">The sequence shown here is derived from an EMBL/GenBank/DDBJ whole genome shotgun (WGS) entry which is preliminary data.</text>
</comment>
<dbReference type="EMBL" id="JAHYBZ010000001">
    <property type="protein sequence ID" value="MBW6396209.1"/>
    <property type="molecule type" value="Genomic_DNA"/>
</dbReference>
<dbReference type="Proteomes" id="UP001196565">
    <property type="component" value="Unassembled WGS sequence"/>
</dbReference>
<reference evidence="2 3" key="1">
    <citation type="submission" date="2021-07" db="EMBL/GenBank/DDBJ databases">
        <authorList>
            <person name="So Y."/>
        </authorList>
    </citation>
    <scope>NUCLEOTIDE SEQUENCE [LARGE SCALE GENOMIC DNA]</scope>
    <source>
        <strain evidence="2 3">HJA6</strain>
    </source>
</reference>
<sequence>MWMVAALAFMPLAAVIFGTLAILVLMFPDLTRNVDIGAGLLYGAAVLSIVVALPLSWLAARRMTTRRDRRMLHR</sequence>